<keyword evidence="4" id="KW-1185">Reference proteome</keyword>
<dbReference type="AlphaFoldDB" id="A0A346XWX4"/>
<dbReference type="PANTHER" id="PTHR42879:SF2">
    <property type="entry name" value="3-OXOACYL-[ACYL-CARRIER-PROTEIN] REDUCTASE FABG"/>
    <property type="match status" value="1"/>
</dbReference>
<dbReference type="EMBL" id="CP031165">
    <property type="protein sequence ID" value="AXV06721.1"/>
    <property type="molecule type" value="Genomic_DNA"/>
</dbReference>
<accession>A0A346XWX4</accession>
<dbReference type="InterPro" id="IPR002347">
    <property type="entry name" value="SDR_fam"/>
</dbReference>
<evidence type="ECO:0000313" key="3">
    <source>
        <dbReference type="EMBL" id="AXV06721.1"/>
    </source>
</evidence>
<protein>
    <submittedName>
        <fullName evidence="3">3-oxoacyl-[acyl-carrier protein] reductase</fullName>
    </submittedName>
</protein>
<dbReference type="PANTHER" id="PTHR42879">
    <property type="entry name" value="3-OXOACYL-(ACYL-CARRIER-PROTEIN) REDUCTASE"/>
    <property type="match status" value="1"/>
</dbReference>
<dbReference type="InterPro" id="IPR050259">
    <property type="entry name" value="SDR"/>
</dbReference>
<dbReference type="PROSITE" id="PS00061">
    <property type="entry name" value="ADH_SHORT"/>
    <property type="match status" value="1"/>
</dbReference>
<dbReference type="RefSeq" id="WP_114591332.1">
    <property type="nucleotide sequence ID" value="NZ_CP031165.1"/>
</dbReference>
<gene>
    <name evidence="3" type="ORF">DVS28_a2036</name>
</gene>
<evidence type="ECO:0000313" key="4">
    <source>
        <dbReference type="Proteomes" id="UP000264006"/>
    </source>
</evidence>
<proteinExistence type="inferred from homology"/>
<dbReference type="OrthoDB" id="4350228at2"/>
<name>A0A346XWX4_9ACTN</name>
<organism evidence="3 4">
    <name type="scientific">Euzebya pacifica</name>
    <dbReference type="NCBI Taxonomy" id="1608957"/>
    <lineage>
        <taxon>Bacteria</taxon>
        <taxon>Bacillati</taxon>
        <taxon>Actinomycetota</taxon>
        <taxon>Nitriliruptoria</taxon>
        <taxon>Euzebyales</taxon>
    </lineage>
</organism>
<dbReference type="Gene3D" id="3.40.50.720">
    <property type="entry name" value="NAD(P)-binding Rossmann-like Domain"/>
    <property type="match status" value="1"/>
</dbReference>
<evidence type="ECO:0000256" key="1">
    <source>
        <dbReference type="ARBA" id="ARBA00006484"/>
    </source>
</evidence>
<dbReference type="GO" id="GO:0032787">
    <property type="term" value="P:monocarboxylic acid metabolic process"/>
    <property type="evidence" value="ECO:0007669"/>
    <property type="project" value="UniProtKB-ARBA"/>
</dbReference>
<dbReference type="GO" id="GO:0016491">
    <property type="term" value="F:oxidoreductase activity"/>
    <property type="evidence" value="ECO:0007669"/>
    <property type="project" value="UniProtKB-KW"/>
</dbReference>
<keyword evidence="2" id="KW-0560">Oxidoreductase</keyword>
<dbReference type="InterPro" id="IPR020904">
    <property type="entry name" value="Sc_DH/Rdtase_CS"/>
</dbReference>
<dbReference type="PRINTS" id="PR00080">
    <property type="entry name" value="SDRFAMILY"/>
</dbReference>
<dbReference type="KEGG" id="euz:DVS28_a2036"/>
<evidence type="ECO:0000256" key="2">
    <source>
        <dbReference type="ARBA" id="ARBA00023002"/>
    </source>
</evidence>
<dbReference type="PRINTS" id="PR00081">
    <property type="entry name" value="GDHRDH"/>
</dbReference>
<sequence>MTRHTRRVAIVTGAARGIGVGIVDRLLAANFAVGVIDMDSDTVAERVGNWRSEDAPVVGATADVADSEAVRGAVSSVTRELGSVDVVVNNAGVWTFQPFVSSDPAQWMRDIGVNLIGTLTVTREVLPGMVSRRFGRVINIVSDSGRVGELNVAAYAAAKAGVMGFSRALAKEVGRDGVTVNNVSLSTTLTPGAHDTYDEAQLTKMTRRYPVGRLGTPSDAAGAVAYFASDEAEWVTGQTLSVNGGYAML</sequence>
<dbReference type="FunFam" id="3.40.50.720:FF:000173">
    <property type="entry name" value="3-oxoacyl-[acyl-carrier protein] reductase"/>
    <property type="match status" value="1"/>
</dbReference>
<reference evidence="3 4" key="1">
    <citation type="submission" date="2018-09" db="EMBL/GenBank/DDBJ databases">
        <title>Complete genome sequence of Euzebya sp. DY32-46 isolated from seawater of Pacific Ocean.</title>
        <authorList>
            <person name="Xu L."/>
            <person name="Wu Y.-H."/>
            <person name="Xu X.-W."/>
        </authorList>
    </citation>
    <scope>NUCLEOTIDE SEQUENCE [LARGE SCALE GENOMIC DNA]</scope>
    <source>
        <strain evidence="3 4">DY32-46</strain>
    </source>
</reference>
<comment type="similarity">
    <text evidence="1">Belongs to the short-chain dehydrogenases/reductases (SDR) family.</text>
</comment>
<dbReference type="Pfam" id="PF13561">
    <property type="entry name" value="adh_short_C2"/>
    <property type="match status" value="1"/>
</dbReference>
<dbReference type="SUPFAM" id="SSF51735">
    <property type="entry name" value="NAD(P)-binding Rossmann-fold domains"/>
    <property type="match status" value="1"/>
</dbReference>
<dbReference type="InterPro" id="IPR036291">
    <property type="entry name" value="NAD(P)-bd_dom_sf"/>
</dbReference>
<dbReference type="Proteomes" id="UP000264006">
    <property type="component" value="Chromosome"/>
</dbReference>